<reference evidence="11" key="1">
    <citation type="submission" date="2017-08" db="EMBL/GenBank/DDBJ databases">
        <authorList>
            <person name="Varghese N."/>
            <person name="Submissions S."/>
        </authorList>
    </citation>
    <scope>NUCLEOTIDE SEQUENCE [LARGE SCALE GENOMIC DNA]</scope>
    <source>
        <strain evidence="11">JA276</strain>
    </source>
</reference>
<dbReference type="AlphaFoldDB" id="A0A285SYK0"/>
<dbReference type="InterPro" id="IPR013848">
    <property type="entry name" value="Methylthiotransferase_N"/>
</dbReference>
<evidence type="ECO:0000313" key="11">
    <source>
        <dbReference type="Proteomes" id="UP000219111"/>
    </source>
</evidence>
<sequence>MKPPVFATLGCRLNAYETEAMKELAAAAGLEGAVVVNTCAVTAEAVRKAKQEIRKLARENPQAPIIVTGCAAQTEPETFAAMAEVTRVIGNHEKMQPETWAALAPKGADFIGETERVMVDDILSVKETAGHLIDGFGRHRAYVQVQNGCDHRCTFCIIPYGRGNSRSVPAGVVVEQIKRLVGKGFAEVVLTGVDLTSWGADLPGAPRLGDLVMRILRLVPDLARLRISSIDSIEADENLMLAIATEPRLMPHLHLSLQHGDDMILKRMKRRHLRDDAIRFCEEARRLRPGIVFGADIIAGFPTETEEMFENSLKLVEDCGLTFLHVFPFSARKGTPAARMPRVAGPAIKERAARLRAAGEAALLRHLEAEVGQERQVLTEGPRLGRTEYFTEVSFDRDMPEGTVMALRLSGHDGVRLKA</sequence>
<dbReference type="Pfam" id="PF04055">
    <property type="entry name" value="Radical_SAM"/>
    <property type="match status" value="1"/>
</dbReference>
<dbReference type="InterPro" id="IPR020612">
    <property type="entry name" value="Methylthiotransferase_CS"/>
</dbReference>
<evidence type="ECO:0000256" key="6">
    <source>
        <dbReference type="ARBA" id="ARBA00023004"/>
    </source>
</evidence>
<evidence type="ECO:0000259" key="8">
    <source>
        <dbReference type="PROSITE" id="PS51449"/>
    </source>
</evidence>
<dbReference type="NCBIfam" id="TIGR00089">
    <property type="entry name" value="MiaB/RimO family radical SAM methylthiotransferase"/>
    <property type="match status" value="1"/>
</dbReference>
<dbReference type="PANTHER" id="PTHR11918:SF45">
    <property type="entry name" value="THREONYLCARBAMOYLADENOSINE TRNA METHYLTHIOTRANSFERASE"/>
    <property type="match status" value="1"/>
</dbReference>
<dbReference type="PROSITE" id="PS01278">
    <property type="entry name" value="MTTASE_RADICAL"/>
    <property type="match status" value="1"/>
</dbReference>
<dbReference type="InterPro" id="IPR005839">
    <property type="entry name" value="Methylthiotransferase"/>
</dbReference>
<feature type="domain" description="Radical SAM core" evidence="9">
    <location>
        <begin position="135"/>
        <end position="365"/>
    </location>
</feature>
<dbReference type="GO" id="GO:0035598">
    <property type="term" value="F:tRNA (N(6)-L-threonylcarbamoyladenosine(37)-C(2))-methylthiotransferase activity"/>
    <property type="evidence" value="ECO:0007669"/>
    <property type="project" value="TreeGrafter"/>
</dbReference>
<dbReference type="InterPro" id="IPR038135">
    <property type="entry name" value="Methylthiotransferase_N_sf"/>
</dbReference>
<dbReference type="Gene3D" id="3.80.30.20">
    <property type="entry name" value="tm_1862 like domain"/>
    <property type="match status" value="1"/>
</dbReference>
<dbReference type="NCBIfam" id="TIGR01579">
    <property type="entry name" value="MiaB-like-C"/>
    <property type="match status" value="1"/>
</dbReference>
<accession>A0A285SYK0</accession>
<dbReference type="CDD" id="cd01335">
    <property type="entry name" value="Radical_SAM"/>
    <property type="match status" value="1"/>
</dbReference>
<evidence type="ECO:0000259" key="9">
    <source>
        <dbReference type="PROSITE" id="PS51918"/>
    </source>
</evidence>
<proteinExistence type="predicted"/>
<evidence type="ECO:0000313" key="10">
    <source>
        <dbReference type="EMBL" id="SOC13646.1"/>
    </source>
</evidence>
<evidence type="ECO:0000256" key="5">
    <source>
        <dbReference type="ARBA" id="ARBA00022723"/>
    </source>
</evidence>
<feature type="domain" description="MTTase N-terminal" evidence="8">
    <location>
        <begin position="2"/>
        <end position="105"/>
    </location>
</feature>
<keyword evidence="5" id="KW-0479">Metal-binding</keyword>
<protein>
    <submittedName>
        <fullName evidence="10">Threonylcarbamoyladenosine tRNA methylthiotransferase MtaB</fullName>
    </submittedName>
</protein>
<dbReference type="PROSITE" id="PS51918">
    <property type="entry name" value="RADICAL_SAM"/>
    <property type="match status" value="1"/>
</dbReference>
<gene>
    <name evidence="10" type="ORF">SAMN05877831_11112</name>
</gene>
<evidence type="ECO:0000256" key="1">
    <source>
        <dbReference type="ARBA" id="ARBA00001966"/>
    </source>
</evidence>
<dbReference type="Gene3D" id="3.40.50.12160">
    <property type="entry name" value="Methylthiotransferase, N-terminal domain"/>
    <property type="match status" value="1"/>
</dbReference>
<dbReference type="OrthoDB" id="9805215at2"/>
<dbReference type="InterPro" id="IPR006638">
    <property type="entry name" value="Elp3/MiaA/NifB-like_rSAM"/>
</dbReference>
<dbReference type="RefSeq" id="WP_097070706.1">
    <property type="nucleotide sequence ID" value="NZ_OBMT01000011.1"/>
</dbReference>
<dbReference type="EMBL" id="OBMT01000011">
    <property type="protein sequence ID" value="SOC13646.1"/>
    <property type="molecule type" value="Genomic_DNA"/>
</dbReference>
<dbReference type="GO" id="GO:0051539">
    <property type="term" value="F:4 iron, 4 sulfur cluster binding"/>
    <property type="evidence" value="ECO:0007669"/>
    <property type="project" value="UniProtKB-KW"/>
</dbReference>
<dbReference type="Pfam" id="PF00919">
    <property type="entry name" value="UPF0004"/>
    <property type="match status" value="1"/>
</dbReference>
<keyword evidence="6" id="KW-0408">Iron</keyword>
<dbReference type="PANTHER" id="PTHR11918">
    <property type="entry name" value="RADICAL SAM PROTEINS"/>
    <property type="match status" value="1"/>
</dbReference>
<dbReference type="InterPro" id="IPR007197">
    <property type="entry name" value="rSAM"/>
</dbReference>
<organism evidence="10 11">
    <name type="scientific">Rhodobacter maris</name>
    <dbReference type="NCBI Taxonomy" id="446682"/>
    <lineage>
        <taxon>Bacteria</taxon>
        <taxon>Pseudomonadati</taxon>
        <taxon>Pseudomonadota</taxon>
        <taxon>Alphaproteobacteria</taxon>
        <taxon>Rhodobacterales</taxon>
        <taxon>Rhodobacter group</taxon>
        <taxon>Rhodobacter</taxon>
    </lineage>
</organism>
<comment type="cofactor">
    <cofactor evidence="1">
        <name>[4Fe-4S] cluster</name>
        <dbReference type="ChEBI" id="CHEBI:49883"/>
    </cofactor>
</comment>
<evidence type="ECO:0000256" key="3">
    <source>
        <dbReference type="ARBA" id="ARBA00022679"/>
    </source>
</evidence>
<dbReference type="SFLD" id="SFLDS00029">
    <property type="entry name" value="Radical_SAM"/>
    <property type="match status" value="1"/>
</dbReference>
<keyword evidence="7" id="KW-0411">Iron-sulfur</keyword>
<keyword evidence="4" id="KW-0949">S-adenosyl-L-methionine</keyword>
<evidence type="ECO:0000256" key="4">
    <source>
        <dbReference type="ARBA" id="ARBA00022691"/>
    </source>
</evidence>
<keyword evidence="3 10" id="KW-0808">Transferase</keyword>
<dbReference type="InterPro" id="IPR058240">
    <property type="entry name" value="rSAM_sf"/>
</dbReference>
<dbReference type="SMART" id="SM00729">
    <property type="entry name" value="Elp3"/>
    <property type="match status" value="1"/>
</dbReference>
<dbReference type="Proteomes" id="UP000219111">
    <property type="component" value="Unassembled WGS sequence"/>
</dbReference>
<keyword evidence="2" id="KW-0004">4Fe-4S</keyword>
<evidence type="ECO:0000256" key="2">
    <source>
        <dbReference type="ARBA" id="ARBA00022485"/>
    </source>
</evidence>
<dbReference type="InterPro" id="IPR023404">
    <property type="entry name" value="rSAM_horseshoe"/>
</dbReference>
<name>A0A285SYK0_9RHOB</name>
<keyword evidence="11" id="KW-1185">Reference proteome</keyword>
<evidence type="ECO:0000256" key="7">
    <source>
        <dbReference type="ARBA" id="ARBA00023014"/>
    </source>
</evidence>
<dbReference type="PROSITE" id="PS51449">
    <property type="entry name" value="MTTASE_N"/>
    <property type="match status" value="1"/>
</dbReference>
<dbReference type="SFLD" id="SFLDG01082">
    <property type="entry name" value="B12-binding_domain_containing"/>
    <property type="match status" value="1"/>
</dbReference>
<dbReference type="SUPFAM" id="SSF102114">
    <property type="entry name" value="Radical SAM enzymes"/>
    <property type="match status" value="1"/>
</dbReference>
<dbReference type="GO" id="GO:0046872">
    <property type="term" value="F:metal ion binding"/>
    <property type="evidence" value="ECO:0007669"/>
    <property type="project" value="UniProtKB-KW"/>
</dbReference>
<dbReference type="InterPro" id="IPR006467">
    <property type="entry name" value="MiaB-like_bact"/>
</dbReference>